<dbReference type="Gene3D" id="1.10.10.60">
    <property type="entry name" value="Homeodomain-like"/>
    <property type="match status" value="1"/>
</dbReference>
<protein>
    <submittedName>
        <fullName evidence="6">TetR family transcriptional regulator</fullName>
    </submittedName>
</protein>
<keyword evidence="1" id="KW-0805">Transcription regulation</keyword>
<evidence type="ECO:0000256" key="2">
    <source>
        <dbReference type="ARBA" id="ARBA00023125"/>
    </source>
</evidence>
<dbReference type="Pfam" id="PF00440">
    <property type="entry name" value="TetR_N"/>
    <property type="match status" value="1"/>
</dbReference>
<dbReference type="Pfam" id="PF16859">
    <property type="entry name" value="TetR_C_11"/>
    <property type="match status" value="1"/>
</dbReference>
<evidence type="ECO:0000313" key="7">
    <source>
        <dbReference type="Proteomes" id="UP000641137"/>
    </source>
</evidence>
<dbReference type="InterPro" id="IPR036271">
    <property type="entry name" value="Tet_transcr_reg_TetR-rel_C_sf"/>
</dbReference>
<keyword evidence="2 4" id="KW-0238">DNA-binding</keyword>
<keyword evidence="3" id="KW-0804">Transcription</keyword>
<sequence>MERSRYSIGPVRNPQSQRAVIDAATTLLRTDGYAAFSIDAVARRAGASKPTIYRWWKHKAGLIHEIFDTESENLLSIEETGCLRDELHQLCRNLFTGWRDTASGMALRGLIAEAQQDPRALALLKDEIIPFRLQYPMRVLERAQKRGDIAPSRDLHAAARLLMTLNWHLLLTDSLEEDELLLASIDLVIDGLVVGTTTP</sequence>
<gene>
    <name evidence="6" type="ORF">GCM10010136_08780</name>
</gene>
<dbReference type="Gene3D" id="1.10.357.10">
    <property type="entry name" value="Tetracycline Repressor, domain 2"/>
    <property type="match status" value="1"/>
</dbReference>
<dbReference type="InterPro" id="IPR011075">
    <property type="entry name" value="TetR_C"/>
</dbReference>
<dbReference type="GO" id="GO:0000976">
    <property type="term" value="F:transcription cis-regulatory region binding"/>
    <property type="evidence" value="ECO:0007669"/>
    <property type="project" value="TreeGrafter"/>
</dbReference>
<dbReference type="PRINTS" id="PR00455">
    <property type="entry name" value="HTHTETR"/>
</dbReference>
<organism evidence="6 7">
    <name type="scientific">Limoniibacter endophyticus</name>
    <dbReference type="NCBI Taxonomy" id="1565040"/>
    <lineage>
        <taxon>Bacteria</taxon>
        <taxon>Pseudomonadati</taxon>
        <taxon>Pseudomonadota</taxon>
        <taxon>Alphaproteobacteria</taxon>
        <taxon>Hyphomicrobiales</taxon>
        <taxon>Bartonellaceae</taxon>
        <taxon>Limoniibacter</taxon>
    </lineage>
</organism>
<evidence type="ECO:0000256" key="3">
    <source>
        <dbReference type="ARBA" id="ARBA00023163"/>
    </source>
</evidence>
<dbReference type="InterPro" id="IPR009057">
    <property type="entry name" value="Homeodomain-like_sf"/>
</dbReference>
<dbReference type="SUPFAM" id="SSF48498">
    <property type="entry name" value="Tetracyclin repressor-like, C-terminal domain"/>
    <property type="match status" value="1"/>
</dbReference>
<comment type="caution">
    <text evidence="6">The sequence shown here is derived from an EMBL/GenBank/DDBJ whole genome shotgun (WGS) entry which is preliminary data.</text>
</comment>
<name>A0A8J3DFD9_9HYPH</name>
<proteinExistence type="predicted"/>
<dbReference type="SUPFAM" id="SSF46689">
    <property type="entry name" value="Homeodomain-like"/>
    <property type="match status" value="1"/>
</dbReference>
<reference evidence="6" key="1">
    <citation type="journal article" date="2014" name="Int. J. Syst. Evol. Microbiol.">
        <title>Complete genome sequence of Corynebacterium casei LMG S-19264T (=DSM 44701T), isolated from a smear-ripened cheese.</title>
        <authorList>
            <consortium name="US DOE Joint Genome Institute (JGI-PGF)"/>
            <person name="Walter F."/>
            <person name="Albersmeier A."/>
            <person name="Kalinowski J."/>
            <person name="Ruckert C."/>
        </authorList>
    </citation>
    <scope>NUCLEOTIDE SEQUENCE</scope>
    <source>
        <strain evidence="6">KCTC 42097</strain>
    </source>
</reference>
<keyword evidence="7" id="KW-1185">Reference proteome</keyword>
<dbReference type="PROSITE" id="PS50977">
    <property type="entry name" value="HTH_TETR_2"/>
    <property type="match status" value="1"/>
</dbReference>
<evidence type="ECO:0000256" key="4">
    <source>
        <dbReference type="PROSITE-ProRule" id="PRU00335"/>
    </source>
</evidence>
<dbReference type="RefSeq" id="WP_189488238.1">
    <property type="nucleotide sequence ID" value="NZ_BMZO01000002.1"/>
</dbReference>
<feature type="domain" description="HTH tetR-type" evidence="5">
    <location>
        <begin position="14"/>
        <end position="74"/>
    </location>
</feature>
<dbReference type="GO" id="GO:0003700">
    <property type="term" value="F:DNA-binding transcription factor activity"/>
    <property type="evidence" value="ECO:0007669"/>
    <property type="project" value="TreeGrafter"/>
</dbReference>
<evidence type="ECO:0000313" key="6">
    <source>
        <dbReference type="EMBL" id="GHC65788.1"/>
    </source>
</evidence>
<dbReference type="PANTHER" id="PTHR30055">
    <property type="entry name" value="HTH-TYPE TRANSCRIPTIONAL REGULATOR RUTR"/>
    <property type="match status" value="1"/>
</dbReference>
<dbReference type="InterPro" id="IPR050109">
    <property type="entry name" value="HTH-type_TetR-like_transc_reg"/>
</dbReference>
<dbReference type="AlphaFoldDB" id="A0A8J3DFD9"/>
<feature type="DNA-binding region" description="H-T-H motif" evidence="4">
    <location>
        <begin position="37"/>
        <end position="56"/>
    </location>
</feature>
<evidence type="ECO:0000259" key="5">
    <source>
        <dbReference type="PROSITE" id="PS50977"/>
    </source>
</evidence>
<reference evidence="6" key="2">
    <citation type="submission" date="2020-09" db="EMBL/GenBank/DDBJ databases">
        <authorList>
            <person name="Sun Q."/>
            <person name="Kim S."/>
        </authorList>
    </citation>
    <scope>NUCLEOTIDE SEQUENCE</scope>
    <source>
        <strain evidence="6">KCTC 42097</strain>
    </source>
</reference>
<dbReference type="InterPro" id="IPR001647">
    <property type="entry name" value="HTH_TetR"/>
</dbReference>
<evidence type="ECO:0000256" key="1">
    <source>
        <dbReference type="ARBA" id="ARBA00023015"/>
    </source>
</evidence>
<dbReference type="PANTHER" id="PTHR30055:SF148">
    <property type="entry name" value="TETR-FAMILY TRANSCRIPTIONAL REGULATOR"/>
    <property type="match status" value="1"/>
</dbReference>
<dbReference type="EMBL" id="BMZO01000002">
    <property type="protein sequence ID" value="GHC65788.1"/>
    <property type="molecule type" value="Genomic_DNA"/>
</dbReference>
<accession>A0A8J3DFD9</accession>
<dbReference type="Proteomes" id="UP000641137">
    <property type="component" value="Unassembled WGS sequence"/>
</dbReference>